<reference evidence="2" key="1">
    <citation type="journal article" date="2015" name="Genome Announc.">
        <title>Genome sequence of the AIDS-associated pathogen Penicillium marneffei (ATCC18224) and its near taxonomic relative Talaromyces stipitatus (ATCC10500).</title>
        <authorList>
            <person name="Nierman W.C."/>
            <person name="Fedorova-Abrams N.D."/>
            <person name="Andrianopoulos A."/>
        </authorList>
    </citation>
    <scope>NUCLEOTIDE SEQUENCE [LARGE SCALE GENOMIC DNA]</scope>
    <source>
        <strain evidence="2">ATCC 10500 / CBS 375.48 / QM 6759 / NRRL 1006</strain>
    </source>
</reference>
<gene>
    <name evidence="1" type="ORF">TSTA_021860</name>
</gene>
<dbReference type="InterPro" id="IPR006594">
    <property type="entry name" value="LisH"/>
</dbReference>
<dbReference type="FunCoup" id="B8MHF0">
    <property type="interactions" value="27"/>
</dbReference>
<dbReference type="OMA" id="MKVIIVR"/>
<dbReference type="InterPro" id="IPR015943">
    <property type="entry name" value="WD40/YVTN_repeat-like_dom_sf"/>
</dbReference>
<dbReference type="GeneID" id="8098452"/>
<dbReference type="PROSITE" id="PS50896">
    <property type="entry name" value="LISH"/>
    <property type="match status" value="1"/>
</dbReference>
<dbReference type="eggNOG" id="ENOG502S696">
    <property type="taxonomic scope" value="Eukaryota"/>
</dbReference>
<dbReference type="VEuPathDB" id="FungiDB:TSTA_021860"/>
<dbReference type="HOGENOM" id="CLU_048446_0_0_1"/>
<protein>
    <submittedName>
        <fullName evidence="1">Uncharacterized protein</fullName>
    </submittedName>
</protein>
<evidence type="ECO:0000313" key="2">
    <source>
        <dbReference type="Proteomes" id="UP000001745"/>
    </source>
</evidence>
<dbReference type="RefSeq" id="XP_002484363.1">
    <property type="nucleotide sequence ID" value="XM_002484318.1"/>
</dbReference>
<proteinExistence type="predicted"/>
<sequence>MSSRLDISSTDHTASESLLASILVARFLRSNNYHETLNTFINEAGLPPNVGAFRRAQNTGDDKLDGANIVNKWTLEGIIQEKKKFDQTLSFERLGDSHANNEGWTMPAPAVLKAIETPASSNLLSASVEPWQMDDGVQDKDQKATYLVATGADKRLNLFNLDADNTVAASISGLTDSPILSYASIRGGQYHLLATMSGQLLLVRGNEIIDRRKDHTKYVVKVVAYEDHDNHIWIVTAGWDMQVFIYSIKPNSSSGTELEIGNPVGSLKVPTNPESILLVHHPETRDLTLLLSRRDSTYIYYYNIEPLRTRDSQQRSCKEIGKQNLAPNSNAWVSFSPSCMTQNPRDPGIIAVALSTLPHMKVMIVRLLFPTKRNTGDDERVNNEATPATHLSQSNASLALQNHEDAAIIIQANTFAPQTAYSTPQVVWRPDGSGVWVNGDDGVIRGIESKTGKLVTMLKNGHEAGIKVRSIWAGWVEGEEWLVSGGFDKKLIVWKPERSETRLSSNRGI</sequence>
<dbReference type="Gene3D" id="2.130.10.10">
    <property type="entry name" value="YVTN repeat-like/Quinoprotein amine dehydrogenase"/>
    <property type="match status" value="2"/>
</dbReference>
<dbReference type="SUPFAM" id="SSF50978">
    <property type="entry name" value="WD40 repeat-like"/>
    <property type="match status" value="1"/>
</dbReference>
<dbReference type="AlphaFoldDB" id="B8MHF0"/>
<keyword evidence="2" id="KW-1185">Reference proteome</keyword>
<dbReference type="InParanoid" id="B8MHF0"/>
<dbReference type="OrthoDB" id="1932312at2759"/>
<dbReference type="Proteomes" id="UP000001745">
    <property type="component" value="Unassembled WGS sequence"/>
</dbReference>
<dbReference type="PhylomeDB" id="B8MHF0"/>
<dbReference type="Pfam" id="PF00400">
    <property type="entry name" value="WD40"/>
    <property type="match status" value="1"/>
</dbReference>
<accession>B8MHF0</accession>
<name>B8MHF0_TALSN</name>
<dbReference type="InterPro" id="IPR036322">
    <property type="entry name" value="WD40_repeat_dom_sf"/>
</dbReference>
<dbReference type="InterPro" id="IPR001680">
    <property type="entry name" value="WD40_rpt"/>
</dbReference>
<evidence type="ECO:0000313" key="1">
    <source>
        <dbReference type="EMBL" id="EED17129.1"/>
    </source>
</evidence>
<dbReference type="EMBL" id="EQ962656">
    <property type="protein sequence ID" value="EED17129.1"/>
    <property type="molecule type" value="Genomic_DNA"/>
</dbReference>
<organism evidence="1 2">
    <name type="scientific">Talaromyces stipitatus (strain ATCC 10500 / CBS 375.48 / QM 6759 / NRRL 1006)</name>
    <name type="common">Penicillium stipitatum</name>
    <dbReference type="NCBI Taxonomy" id="441959"/>
    <lineage>
        <taxon>Eukaryota</taxon>
        <taxon>Fungi</taxon>
        <taxon>Dikarya</taxon>
        <taxon>Ascomycota</taxon>
        <taxon>Pezizomycotina</taxon>
        <taxon>Eurotiomycetes</taxon>
        <taxon>Eurotiomycetidae</taxon>
        <taxon>Eurotiales</taxon>
        <taxon>Trichocomaceae</taxon>
        <taxon>Talaromyces</taxon>
        <taxon>Talaromyces sect. Talaromyces</taxon>
    </lineage>
</organism>
<dbReference type="STRING" id="441959.B8MHF0"/>